<dbReference type="EMBL" id="GALX01007682">
    <property type="protein sequence ID" value="JAB60784.1"/>
    <property type="molecule type" value="Transcribed_RNA"/>
</dbReference>
<organism evidence="1">
    <name type="scientific">Anoplophora glabripennis</name>
    <name type="common">Asian longhorn beetle</name>
    <name type="synonym">Anoplophora nobilis</name>
    <dbReference type="NCBI Taxonomy" id="217634"/>
    <lineage>
        <taxon>Eukaryota</taxon>
        <taxon>Metazoa</taxon>
        <taxon>Ecdysozoa</taxon>
        <taxon>Arthropoda</taxon>
        <taxon>Hexapoda</taxon>
        <taxon>Insecta</taxon>
        <taxon>Pterygota</taxon>
        <taxon>Neoptera</taxon>
        <taxon>Endopterygota</taxon>
        <taxon>Coleoptera</taxon>
        <taxon>Polyphaga</taxon>
        <taxon>Cucujiformia</taxon>
        <taxon>Chrysomeloidea</taxon>
        <taxon>Cerambycidae</taxon>
        <taxon>Lamiinae</taxon>
        <taxon>Lamiini</taxon>
        <taxon>Anoplophora</taxon>
    </lineage>
</organism>
<reference evidence="1" key="1">
    <citation type="submission" date="2013-07" db="EMBL/GenBank/DDBJ databases">
        <title>Midgut Transcriptome Profiling of Anoplphora glabripennis, a Lignocellulose Degrading, Wood-Boring Cerambycid.</title>
        <authorList>
            <person name="Scully E.D."/>
            <person name="Hoover K."/>
            <person name="Carlson J.E."/>
            <person name="Tien M."/>
            <person name="Geib S.M."/>
        </authorList>
    </citation>
    <scope>NUCLEOTIDE SEQUENCE</scope>
</reference>
<proteinExistence type="predicted"/>
<sequence length="140" mass="16817">KLNTAGLQWFNNHLRVMREQLNFFIMIYKKNPCSENKLRRNIYRMQYKSEIKRAKCKANEKLLKNANNPNKCMWDIINKQRKKVMLPKISPTVTDIFNEYFTTAAAKDLEARKLCSQKVTLNPYFNFDYNKLPYNTFKFS</sequence>
<protein>
    <submittedName>
        <fullName evidence="1">Uncharacterized protein</fullName>
    </submittedName>
</protein>
<feature type="non-terminal residue" evidence="1">
    <location>
        <position position="140"/>
    </location>
</feature>
<name>V5G9U8_ANOGL</name>
<feature type="non-terminal residue" evidence="1">
    <location>
        <position position="1"/>
    </location>
</feature>
<evidence type="ECO:0000313" key="1">
    <source>
        <dbReference type="EMBL" id="JAB60784.1"/>
    </source>
</evidence>
<accession>V5G9U8</accession>
<dbReference type="AlphaFoldDB" id="V5G9U8"/>